<evidence type="ECO:0000313" key="4">
    <source>
        <dbReference type="RefSeq" id="XP_026111997.1"/>
    </source>
</evidence>
<name>A0A6P6NT05_CARAU</name>
<feature type="region of interest" description="Disordered" evidence="1">
    <location>
        <begin position="78"/>
        <end position="111"/>
    </location>
</feature>
<accession>A0A6P6NT05</accession>
<dbReference type="Pfam" id="PF05902">
    <property type="entry name" value="4_1_CTD"/>
    <property type="match status" value="1"/>
</dbReference>
<protein>
    <submittedName>
        <fullName evidence="4">Band 4.1-like protein 3</fullName>
    </submittedName>
</protein>
<sequence length="111" mass="12125">MKKLPHAFIRCEQPRSQTSDLMETKVHLDPGPNQEKEVAQEVHEHRASTVPQVEQSEEALKDVPVVHTETKTITYESAEVDASGDSDPGVLMSAQTITSETTAPPAPHTSP</sequence>
<dbReference type="GO" id="GO:0005198">
    <property type="term" value="F:structural molecule activity"/>
    <property type="evidence" value="ECO:0007669"/>
    <property type="project" value="InterPro"/>
</dbReference>
<dbReference type="KEGG" id="caua:113090291"/>
<feature type="domain" description="Band 4.1 C-terminal" evidence="2">
    <location>
        <begin position="61"/>
        <end position="103"/>
    </location>
</feature>
<dbReference type="OrthoDB" id="6589456at2759"/>
<dbReference type="GO" id="GO:0005856">
    <property type="term" value="C:cytoskeleton"/>
    <property type="evidence" value="ECO:0007669"/>
    <property type="project" value="InterPro"/>
</dbReference>
<gene>
    <name evidence="4" type="primary">LOC113090291</name>
</gene>
<evidence type="ECO:0000313" key="3">
    <source>
        <dbReference type="Proteomes" id="UP000515129"/>
    </source>
</evidence>
<feature type="compositionally biased region" description="Polar residues" evidence="1">
    <location>
        <begin position="93"/>
        <end position="102"/>
    </location>
</feature>
<evidence type="ECO:0000259" key="2">
    <source>
        <dbReference type="Pfam" id="PF05902"/>
    </source>
</evidence>
<reference evidence="4" key="1">
    <citation type="submission" date="2025-08" db="UniProtKB">
        <authorList>
            <consortium name="RefSeq"/>
        </authorList>
    </citation>
    <scope>IDENTIFICATION</scope>
    <source>
        <strain evidence="4">Wakin</strain>
        <tissue evidence="4">Muscle</tissue>
    </source>
</reference>
<feature type="non-terminal residue" evidence="4">
    <location>
        <position position="111"/>
    </location>
</feature>
<dbReference type="GeneID" id="113090291"/>
<dbReference type="RefSeq" id="XP_026111997.1">
    <property type="nucleotide sequence ID" value="XM_026256212.1"/>
</dbReference>
<dbReference type="AlphaFoldDB" id="A0A6P6NT05"/>
<dbReference type="GO" id="GO:0003779">
    <property type="term" value="F:actin binding"/>
    <property type="evidence" value="ECO:0007669"/>
    <property type="project" value="InterPro"/>
</dbReference>
<evidence type="ECO:0000256" key="1">
    <source>
        <dbReference type="SAM" id="MobiDB-lite"/>
    </source>
</evidence>
<proteinExistence type="predicted"/>
<keyword evidence="3" id="KW-1185">Reference proteome</keyword>
<dbReference type="Proteomes" id="UP000515129">
    <property type="component" value="Unplaced"/>
</dbReference>
<dbReference type="InterPro" id="IPR008379">
    <property type="entry name" value="Band_4.1_C"/>
</dbReference>
<organism evidence="3 4">
    <name type="scientific">Carassius auratus</name>
    <name type="common">Goldfish</name>
    <dbReference type="NCBI Taxonomy" id="7957"/>
    <lineage>
        <taxon>Eukaryota</taxon>
        <taxon>Metazoa</taxon>
        <taxon>Chordata</taxon>
        <taxon>Craniata</taxon>
        <taxon>Vertebrata</taxon>
        <taxon>Euteleostomi</taxon>
        <taxon>Actinopterygii</taxon>
        <taxon>Neopterygii</taxon>
        <taxon>Teleostei</taxon>
        <taxon>Ostariophysi</taxon>
        <taxon>Cypriniformes</taxon>
        <taxon>Cyprinidae</taxon>
        <taxon>Cyprininae</taxon>
        <taxon>Carassius</taxon>
    </lineage>
</organism>